<proteinExistence type="predicted"/>
<accession>A0ABT1PX78</accession>
<evidence type="ECO:0008006" key="3">
    <source>
        <dbReference type="Google" id="ProtNLM"/>
    </source>
</evidence>
<evidence type="ECO:0000313" key="1">
    <source>
        <dbReference type="EMBL" id="MCQ4081698.1"/>
    </source>
</evidence>
<organism evidence="1 2">
    <name type="scientific">Streptomyces humicola</name>
    <dbReference type="NCBI Taxonomy" id="2953240"/>
    <lineage>
        <taxon>Bacteria</taxon>
        <taxon>Bacillati</taxon>
        <taxon>Actinomycetota</taxon>
        <taxon>Actinomycetes</taxon>
        <taxon>Kitasatosporales</taxon>
        <taxon>Streptomycetaceae</taxon>
        <taxon>Streptomyces</taxon>
    </lineage>
</organism>
<reference evidence="1" key="1">
    <citation type="submission" date="2022-06" db="EMBL/GenBank/DDBJ databases">
        <title>Draft genome sequence of Streptomyces sp. RB6PN25 isolated from peat swamp forest in Thailand.</title>
        <authorList>
            <person name="Duangmal K."/>
            <person name="Klaysubun C."/>
        </authorList>
    </citation>
    <scope>NUCLEOTIDE SEQUENCE</scope>
    <source>
        <strain evidence="1">RB6PN25</strain>
    </source>
</reference>
<evidence type="ECO:0000313" key="2">
    <source>
        <dbReference type="Proteomes" id="UP001057702"/>
    </source>
</evidence>
<sequence>MTAERALLERLVDDAGLFPPTQLTMAAALARHRADQAESSGMLTHRFLCPASRIAELRELLQAGDRIRVGLIADTGAAGLAPAVAAVAADPRLALSVLEFPLAKAAGRAEPAGALDAVLDTDLDTVLDVIAAQVDADVSVFVEPSRLADAVSLAAAMAAHDEGTRLGMKLRCGGVRADLFPQPDDLAAALVVAASDHVTVKATAGLHHAVRHTDPRTGFTHHGFLNLLLATADAVAGAGVDQVAATLRVTDPAALVKRAAGLDPAAVAATRRGFAAYGSCSTSTPLQEARDLGLWA</sequence>
<protein>
    <recommendedName>
        <fullName evidence="3">Aldolase</fullName>
    </recommendedName>
</protein>
<comment type="caution">
    <text evidence="1">The sequence shown here is derived from an EMBL/GenBank/DDBJ whole genome shotgun (WGS) entry which is preliminary data.</text>
</comment>
<dbReference type="EMBL" id="JANFNG010000009">
    <property type="protein sequence ID" value="MCQ4081698.1"/>
    <property type="molecule type" value="Genomic_DNA"/>
</dbReference>
<name>A0ABT1PX78_9ACTN</name>
<dbReference type="Proteomes" id="UP001057702">
    <property type="component" value="Unassembled WGS sequence"/>
</dbReference>
<gene>
    <name evidence="1" type="ORF">NGB36_14045</name>
</gene>
<keyword evidence="2" id="KW-1185">Reference proteome</keyword>
<dbReference type="RefSeq" id="WP_255920602.1">
    <property type="nucleotide sequence ID" value="NZ_JANFNG010000009.1"/>
</dbReference>